<keyword evidence="1" id="KW-0805">Transcription regulation</keyword>
<sequence length="275" mass="31375">MSAKLLPNVSDALFKSLGHLGFQRFAPPLQLRPWVQCYWIARQDRLPEASVSETVYPDGGTTLVFNFANDYPDITFFATQTVGKMIFQGSVNRMGIRFHPGGAFQLLGLGMPDVIGTELSADDLSMHSLLQLRDQLAELSHVSQRLTLIDQWLLDRVKKNNANIGFIQQLLPQLILTPQPLEQLSEHLPISRRQLERKFQLEVGFSPNQLKQLHRVKIARTLISQRPEQSLTDIGQDAGFYDQAHFIRHFHKITGQTPGEYRQRKMSQIYNSTKP</sequence>
<evidence type="ECO:0000256" key="1">
    <source>
        <dbReference type="ARBA" id="ARBA00023015"/>
    </source>
</evidence>
<organism evidence="5 6">
    <name type="scientific">Cellvibrio fibrivorans</name>
    <dbReference type="NCBI Taxonomy" id="126350"/>
    <lineage>
        <taxon>Bacteria</taxon>
        <taxon>Pseudomonadati</taxon>
        <taxon>Pseudomonadota</taxon>
        <taxon>Gammaproteobacteria</taxon>
        <taxon>Cellvibrionales</taxon>
        <taxon>Cellvibrionaceae</taxon>
        <taxon>Cellvibrio</taxon>
    </lineage>
</organism>
<dbReference type="Proteomes" id="UP001253595">
    <property type="component" value="Unassembled WGS sequence"/>
</dbReference>
<comment type="caution">
    <text evidence="5">The sequence shown here is derived from an EMBL/GenBank/DDBJ whole genome shotgun (WGS) entry which is preliminary data.</text>
</comment>
<name>A0ABU1V1M7_9GAMM</name>
<dbReference type="EMBL" id="JAVDVX010000006">
    <property type="protein sequence ID" value="MDR7091350.1"/>
    <property type="molecule type" value="Genomic_DNA"/>
</dbReference>
<dbReference type="InterPro" id="IPR009057">
    <property type="entry name" value="Homeodomain-like_sf"/>
</dbReference>
<dbReference type="SMART" id="SM00342">
    <property type="entry name" value="HTH_ARAC"/>
    <property type="match status" value="1"/>
</dbReference>
<dbReference type="Gene3D" id="1.10.10.60">
    <property type="entry name" value="Homeodomain-like"/>
    <property type="match status" value="1"/>
</dbReference>
<feature type="domain" description="HTH araC/xylS-type" evidence="4">
    <location>
        <begin position="161"/>
        <end position="264"/>
    </location>
</feature>
<reference evidence="5 6" key="1">
    <citation type="submission" date="2023-07" db="EMBL/GenBank/DDBJ databases">
        <title>Sorghum-associated microbial communities from plants grown in Nebraska, USA.</title>
        <authorList>
            <person name="Schachtman D."/>
        </authorList>
    </citation>
    <scope>NUCLEOTIDE SEQUENCE [LARGE SCALE GENOMIC DNA]</scope>
    <source>
        <strain evidence="5 6">BE190</strain>
    </source>
</reference>
<dbReference type="PRINTS" id="PR00032">
    <property type="entry name" value="HTHARAC"/>
</dbReference>
<dbReference type="InterPro" id="IPR020449">
    <property type="entry name" value="Tscrpt_reg_AraC-type_HTH"/>
</dbReference>
<dbReference type="Pfam" id="PF12833">
    <property type="entry name" value="HTH_18"/>
    <property type="match status" value="1"/>
</dbReference>
<evidence type="ECO:0000256" key="2">
    <source>
        <dbReference type="ARBA" id="ARBA00023125"/>
    </source>
</evidence>
<evidence type="ECO:0000259" key="4">
    <source>
        <dbReference type="PROSITE" id="PS01124"/>
    </source>
</evidence>
<evidence type="ECO:0000313" key="5">
    <source>
        <dbReference type="EMBL" id="MDR7091350.1"/>
    </source>
</evidence>
<evidence type="ECO:0000313" key="6">
    <source>
        <dbReference type="Proteomes" id="UP001253595"/>
    </source>
</evidence>
<dbReference type="InterPro" id="IPR046532">
    <property type="entry name" value="DUF6597"/>
</dbReference>
<dbReference type="Pfam" id="PF20240">
    <property type="entry name" value="DUF6597"/>
    <property type="match status" value="1"/>
</dbReference>
<keyword evidence="2" id="KW-0238">DNA-binding</keyword>
<dbReference type="SUPFAM" id="SSF46689">
    <property type="entry name" value="Homeodomain-like"/>
    <property type="match status" value="1"/>
</dbReference>
<dbReference type="PROSITE" id="PS01124">
    <property type="entry name" value="HTH_ARAC_FAMILY_2"/>
    <property type="match status" value="1"/>
</dbReference>
<dbReference type="RefSeq" id="WP_310074580.1">
    <property type="nucleotide sequence ID" value="NZ_JAVDVX010000006.1"/>
</dbReference>
<keyword evidence="6" id="KW-1185">Reference proteome</keyword>
<proteinExistence type="predicted"/>
<dbReference type="PANTHER" id="PTHR46796">
    <property type="entry name" value="HTH-TYPE TRANSCRIPTIONAL ACTIVATOR RHAS-RELATED"/>
    <property type="match status" value="1"/>
</dbReference>
<accession>A0ABU1V1M7</accession>
<dbReference type="InterPro" id="IPR050204">
    <property type="entry name" value="AraC_XylS_family_regulators"/>
</dbReference>
<dbReference type="InterPro" id="IPR018060">
    <property type="entry name" value="HTH_AraC"/>
</dbReference>
<evidence type="ECO:0000256" key="3">
    <source>
        <dbReference type="ARBA" id="ARBA00023163"/>
    </source>
</evidence>
<keyword evidence="3" id="KW-0804">Transcription</keyword>
<gene>
    <name evidence="5" type="ORF">J2X05_003385</name>
</gene>
<protein>
    <submittedName>
        <fullName evidence="5">AraC-like DNA-binding protein</fullName>
    </submittedName>
</protein>